<keyword evidence="1" id="KW-0946">Virion</keyword>
<protein>
    <submittedName>
        <fullName evidence="1">Spore coat protein</fullName>
    </submittedName>
</protein>
<evidence type="ECO:0000313" key="2">
    <source>
        <dbReference type="Proteomes" id="UP000594508"/>
    </source>
</evidence>
<accession>A0A7S9RDR2</accession>
<dbReference type="Proteomes" id="UP000594508">
    <property type="component" value="Chromosome"/>
</dbReference>
<sequence length="246" mass="28749">MMNLKQYVNEILKDRNDERVFSFEFDGQKFWLKRIEKTIEGGFLTKIFKPNPYKSFAAEIKKLEILNEANAPAPKLVLKSDEFFVIEDVGEPVARLFKYSNDEKFKHEILLKAARALAGLHALNFAHGRPALRDIAIKNDEVKFLDFESKFFSKDLELQKCRDLLVFIHELYRQKISNELVKEVIDEYINANGDEIYEHSLRLIVKFKSLYYLLKSFKFLDKKDLNAAISTFELLLPAAKSKITSR</sequence>
<dbReference type="AlphaFoldDB" id="A0A7S9RDR2"/>
<gene>
    <name evidence="1" type="ORF">CVT00_09645</name>
</gene>
<keyword evidence="1" id="KW-0167">Capsid protein</keyword>
<proteinExistence type="predicted"/>
<dbReference type="EMBL" id="CP060707">
    <property type="protein sequence ID" value="QPH89886.1"/>
    <property type="molecule type" value="Genomic_DNA"/>
</dbReference>
<reference evidence="1 2" key="1">
    <citation type="journal article" date="2018" name="Emerg. Microbes Infect.">
        <title>Genomic analysis of oral Campylobacter concisus strains identified a potential bacterial molecular marker associated with active Crohn's disease.</title>
        <authorList>
            <person name="Liu F."/>
            <person name="Ma R."/>
            <person name="Tay C.Y.A."/>
            <person name="Octavia S."/>
            <person name="Lan R."/>
            <person name="Chung H.K.L."/>
            <person name="Riordan S.M."/>
            <person name="Grimm M.C."/>
            <person name="Leong R.W."/>
            <person name="Tanaka M.M."/>
            <person name="Connor S."/>
            <person name="Zhang L."/>
        </authorList>
    </citation>
    <scope>NUCLEOTIDE SEQUENCE [LARGE SCALE GENOMIC DNA]</scope>
    <source>
        <strain evidence="1 2">P1CDO2</strain>
    </source>
</reference>
<evidence type="ECO:0000313" key="1">
    <source>
        <dbReference type="EMBL" id="QPH89886.1"/>
    </source>
</evidence>
<dbReference type="Gene3D" id="1.10.510.10">
    <property type="entry name" value="Transferase(Phosphotransferase) domain 1"/>
    <property type="match status" value="1"/>
</dbReference>
<dbReference type="InterPro" id="IPR011009">
    <property type="entry name" value="Kinase-like_dom_sf"/>
</dbReference>
<name>A0A7S9RDR2_9BACT</name>
<dbReference type="SUPFAM" id="SSF56112">
    <property type="entry name" value="Protein kinase-like (PK-like)"/>
    <property type="match status" value="1"/>
</dbReference>
<organism evidence="1 2">
    <name type="scientific">Campylobacter concisus</name>
    <dbReference type="NCBI Taxonomy" id="199"/>
    <lineage>
        <taxon>Bacteria</taxon>
        <taxon>Pseudomonadati</taxon>
        <taxon>Campylobacterota</taxon>
        <taxon>Epsilonproteobacteria</taxon>
        <taxon>Campylobacterales</taxon>
        <taxon>Campylobacteraceae</taxon>
        <taxon>Campylobacter</taxon>
    </lineage>
</organism>